<accession>A0ABY1VNB1</accession>
<dbReference type="CDD" id="cd02432">
    <property type="entry name" value="Nodulin-21_like_1"/>
    <property type="match status" value="1"/>
</dbReference>
<evidence type="ECO:0000256" key="4">
    <source>
        <dbReference type="ARBA" id="ARBA00023136"/>
    </source>
</evidence>
<dbReference type="EMBL" id="UAPQ01000007">
    <property type="protein sequence ID" value="SPT53595.1"/>
    <property type="molecule type" value="Genomic_DNA"/>
</dbReference>
<feature type="transmembrane region" description="Helical" evidence="5">
    <location>
        <begin position="278"/>
        <end position="300"/>
    </location>
</feature>
<comment type="caution">
    <text evidence="6">The sequence shown here is derived from an EMBL/GenBank/DDBJ whole genome shotgun (WGS) entry which is preliminary data.</text>
</comment>
<proteinExistence type="predicted"/>
<feature type="transmembrane region" description="Helical" evidence="5">
    <location>
        <begin position="219"/>
        <end position="241"/>
    </location>
</feature>
<dbReference type="InterPro" id="IPR008217">
    <property type="entry name" value="Ccc1_fam"/>
</dbReference>
<evidence type="ECO:0000313" key="6">
    <source>
        <dbReference type="EMBL" id="SPT53595.1"/>
    </source>
</evidence>
<comment type="subcellular location">
    <subcellularLocation>
        <location evidence="1">Endomembrane system</location>
        <topology evidence="1">Multi-pass membrane protein</topology>
    </subcellularLocation>
</comment>
<name>A0ABY1VNB1_9ACTO</name>
<keyword evidence="2 5" id="KW-0812">Transmembrane</keyword>
<feature type="transmembrane region" description="Helical" evidence="5">
    <location>
        <begin position="247"/>
        <end position="266"/>
    </location>
</feature>
<sequence length="304" mass="30890">MLYSVINCLYRCGMTSTERPVASPAIPVVDARNYAPLPPTPALTKAGLKASDSAANCPTGRRLNSVAGLSAALETKTDSSDLASRLNWLRAGVLGANDGIVSVAGLVIGVAAANPNATGVILTAGIAGILAGAVSMAAGEYVSVSTQSDTERAVVARYRRTLSEDPDGGVDELASHYRNKGLAPNTARQVALELTAHNAVAAHLEAELGMREDEYTNPWHAAMSSAVAFVAGSMLPLLAILLPPASIAIPLTFVAVLVGLALTGGVSAKLGDAPARPAILRVVVGGALAMGVTWGIGHLIGVTV</sequence>
<evidence type="ECO:0000313" key="7">
    <source>
        <dbReference type="Proteomes" id="UP000250006"/>
    </source>
</evidence>
<gene>
    <name evidence="6" type="ORF">NCTC11535_01265</name>
</gene>
<evidence type="ECO:0000256" key="1">
    <source>
        <dbReference type="ARBA" id="ARBA00004127"/>
    </source>
</evidence>
<evidence type="ECO:0000256" key="3">
    <source>
        <dbReference type="ARBA" id="ARBA00022989"/>
    </source>
</evidence>
<keyword evidence="3 5" id="KW-1133">Transmembrane helix</keyword>
<evidence type="ECO:0000256" key="5">
    <source>
        <dbReference type="SAM" id="Phobius"/>
    </source>
</evidence>
<keyword evidence="4 5" id="KW-0472">Membrane</keyword>
<dbReference type="Pfam" id="PF01988">
    <property type="entry name" value="VIT1"/>
    <property type="match status" value="1"/>
</dbReference>
<feature type="transmembrane region" description="Helical" evidence="5">
    <location>
        <begin position="91"/>
        <end position="113"/>
    </location>
</feature>
<dbReference type="Proteomes" id="UP000250006">
    <property type="component" value="Unassembled WGS sequence"/>
</dbReference>
<feature type="transmembrane region" description="Helical" evidence="5">
    <location>
        <begin position="119"/>
        <end position="142"/>
    </location>
</feature>
<dbReference type="PANTHER" id="PTHR31851">
    <property type="entry name" value="FE(2+)/MN(2+) TRANSPORTER PCL1"/>
    <property type="match status" value="1"/>
</dbReference>
<keyword evidence="7" id="KW-1185">Reference proteome</keyword>
<protein>
    <submittedName>
        <fullName evidence="6">VIT family</fullName>
    </submittedName>
</protein>
<organism evidence="6 7">
    <name type="scientific">Actinomyces bovis</name>
    <dbReference type="NCBI Taxonomy" id="1658"/>
    <lineage>
        <taxon>Bacteria</taxon>
        <taxon>Bacillati</taxon>
        <taxon>Actinomycetota</taxon>
        <taxon>Actinomycetes</taxon>
        <taxon>Actinomycetales</taxon>
        <taxon>Actinomycetaceae</taxon>
        <taxon>Actinomyces</taxon>
    </lineage>
</organism>
<reference evidence="6 7" key="1">
    <citation type="submission" date="2018-06" db="EMBL/GenBank/DDBJ databases">
        <authorList>
            <consortium name="Pathogen Informatics"/>
            <person name="Doyle S."/>
        </authorList>
    </citation>
    <scope>NUCLEOTIDE SEQUENCE [LARGE SCALE GENOMIC DNA]</scope>
    <source>
        <strain evidence="6 7">NCTC11535</strain>
    </source>
</reference>
<evidence type="ECO:0000256" key="2">
    <source>
        <dbReference type="ARBA" id="ARBA00022692"/>
    </source>
</evidence>